<feature type="domain" description="CobQ/CobB/MinD/ParA nucleotide binding" evidence="1">
    <location>
        <begin position="5"/>
        <end position="173"/>
    </location>
</feature>
<proteinExistence type="predicted"/>
<protein>
    <submittedName>
        <fullName evidence="2">Partition protein (ParA)</fullName>
    </submittedName>
</protein>
<dbReference type="Pfam" id="PF01656">
    <property type="entry name" value="CbiA"/>
    <property type="match status" value="1"/>
</dbReference>
<evidence type="ECO:0000259" key="1">
    <source>
        <dbReference type="Pfam" id="PF01656"/>
    </source>
</evidence>
<dbReference type="PANTHER" id="PTHR13696:SF96">
    <property type="entry name" value="COBQ_COBB_MIND_PARA NUCLEOTIDE BINDING DOMAIN-CONTAINING PROTEIN"/>
    <property type="match status" value="1"/>
</dbReference>
<dbReference type="InterPro" id="IPR027417">
    <property type="entry name" value="P-loop_NTPase"/>
</dbReference>
<evidence type="ECO:0000313" key="3">
    <source>
        <dbReference type="Proteomes" id="UP000027186"/>
    </source>
</evidence>
<gene>
    <name evidence="2" type="ORF">ABAZ39_18925</name>
</gene>
<dbReference type="PANTHER" id="PTHR13696">
    <property type="entry name" value="P-LOOP CONTAINING NUCLEOSIDE TRIPHOSPHATE HYDROLASE"/>
    <property type="match status" value="1"/>
</dbReference>
<name>A0A060DS66_9PROT</name>
<dbReference type="CDD" id="cd02042">
    <property type="entry name" value="ParAB_family"/>
    <property type="match status" value="1"/>
</dbReference>
<keyword evidence="2" id="KW-0614">Plasmid</keyword>
<dbReference type="KEGG" id="abq:ABAZ39_18925"/>
<dbReference type="InterPro" id="IPR002586">
    <property type="entry name" value="CobQ/CobB/MinD/ParA_Nub-bd_dom"/>
</dbReference>
<reference evidence="2 3" key="1">
    <citation type="journal article" date="2014" name="Genome Announc.">
        <title>Complete Genome Sequence of the Model Rhizosphere Strain Azospirillum brasilense Az39, Successfully Applied in Agriculture.</title>
        <authorList>
            <person name="Rivera D."/>
            <person name="Revale S."/>
            <person name="Molina R."/>
            <person name="Gualpa J."/>
            <person name="Puente M."/>
            <person name="Maroniche G."/>
            <person name="Paris G."/>
            <person name="Baker D."/>
            <person name="Clavijo B."/>
            <person name="McLay K."/>
            <person name="Spaepen S."/>
            <person name="Perticari A."/>
            <person name="Vazquez M."/>
            <person name="Wisniewski-Dye F."/>
            <person name="Watkins C."/>
            <person name="Martinez-Abarca F."/>
            <person name="Vanderleyden J."/>
            <person name="Cassan F."/>
        </authorList>
    </citation>
    <scope>NUCLEOTIDE SEQUENCE [LARGE SCALE GENOMIC DNA]</scope>
    <source>
        <strain evidence="2 3">Az39</strain>
        <plasmid evidence="2">AbAZ39_p1</plasmid>
    </source>
</reference>
<dbReference type="Proteomes" id="UP000027186">
    <property type="component" value="Plasmid AbAZ39_p1"/>
</dbReference>
<dbReference type="SUPFAM" id="SSF52540">
    <property type="entry name" value="P-loop containing nucleoside triphosphate hydrolases"/>
    <property type="match status" value="1"/>
</dbReference>
<evidence type="ECO:0000313" key="2">
    <source>
        <dbReference type="EMBL" id="AIB14003.1"/>
    </source>
</evidence>
<accession>A0A060DS66</accession>
<geneLocation type="plasmid" evidence="2 3">
    <name>AbAZ39_p1</name>
</geneLocation>
<dbReference type="Gene3D" id="3.40.50.300">
    <property type="entry name" value="P-loop containing nucleotide triphosphate hydrolases"/>
    <property type="match status" value="1"/>
</dbReference>
<dbReference type="EMBL" id="CP007794">
    <property type="protein sequence ID" value="AIB14003.1"/>
    <property type="molecule type" value="Genomic_DNA"/>
</dbReference>
<dbReference type="RefSeq" id="WP_040134313.1">
    <property type="nucleotide sequence ID" value="NZ_CP007794.1"/>
</dbReference>
<dbReference type="AlphaFoldDB" id="A0A060DS66"/>
<organism evidence="2 3">
    <name type="scientific">Azospirillum argentinense</name>
    <dbReference type="NCBI Taxonomy" id="2970906"/>
    <lineage>
        <taxon>Bacteria</taxon>
        <taxon>Pseudomonadati</taxon>
        <taxon>Pseudomonadota</taxon>
        <taxon>Alphaproteobacteria</taxon>
        <taxon>Rhodospirillales</taxon>
        <taxon>Azospirillaceae</taxon>
        <taxon>Azospirillum</taxon>
    </lineage>
</organism>
<dbReference type="InterPro" id="IPR050678">
    <property type="entry name" value="DNA_Partitioning_ATPase"/>
</dbReference>
<sequence length="208" mass="22507">MRKVLVTQGKGGGPKTATARNLAVAAAVAGQRVATLDTDPQGSLTYWHSRRPQEATPIEAGQMPLPRIVGTPVPIAGIDLLIIDTPTAVEFFPEATAILFDCADLVLVPVRPGPEDLVSMEGMMPYIRSRRRPTRLLLSQTTRSRDTAEARERIQDFGAVVPVEIPHLQEVPRTFTLGLGTAEISGTRTGPLFTDLWTYIAAELGKTP</sequence>